<evidence type="ECO:0000256" key="1">
    <source>
        <dbReference type="ARBA" id="ARBA00023002"/>
    </source>
</evidence>
<keyword evidence="1" id="KW-0560">Oxidoreductase</keyword>
<dbReference type="InterPro" id="IPR052554">
    <property type="entry name" value="2-oxoglutarate_synth_KorC"/>
</dbReference>
<dbReference type="SUPFAM" id="SSF53323">
    <property type="entry name" value="Pyruvate-ferredoxin oxidoreductase, PFOR, domain III"/>
    <property type="match status" value="1"/>
</dbReference>
<proteinExistence type="predicted"/>
<dbReference type="EMBL" id="CP035108">
    <property type="protein sequence ID" value="QAR32204.1"/>
    <property type="molecule type" value="Genomic_DNA"/>
</dbReference>
<dbReference type="Pfam" id="PF01558">
    <property type="entry name" value="POR"/>
    <property type="match status" value="1"/>
</dbReference>
<dbReference type="PANTHER" id="PTHR42730:SF1">
    <property type="entry name" value="2-OXOGLUTARATE SYNTHASE SUBUNIT KORC"/>
    <property type="match status" value="1"/>
</dbReference>
<organism evidence="3 4">
    <name type="scientific">Geovibrio thiophilus</name>
    <dbReference type="NCBI Taxonomy" id="139438"/>
    <lineage>
        <taxon>Bacteria</taxon>
        <taxon>Pseudomonadati</taxon>
        <taxon>Deferribacterota</taxon>
        <taxon>Deferribacteres</taxon>
        <taxon>Deferribacterales</taxon>
        <taxon>Geovibrionaceae</taxon>
        <taxon>Geovibrio</taxon>
    </lineage>
</organism>
<feature type="domain" description="Pyruvate/ketoisovalerate oxidoreductase catalytic" evidence="2">
    <location>
        <begin position="11"/>
        <end position="175"/>
    </location>
</feature>
<evidence type="ECO:0000259" key="2">
    <source>
        <dbReference type="Pfam" id="PF01558"/>
    </source>
</evidence>
<dbReference type="AlphaFoldDB" id="A0A410JVJ1"/>
<evidence type="ECO:0000313" key="3">
    <source>
        <dbReference type="EMBL" id="QAR32204.1"/>
    </source>
</evidence>
<gene>
    <name evidence="3" type="ORF">EP073_01965</name>
</gene>
<reference evidence="3 4" key="1">
    <citation type="submission" date="2019-01" db="EMBL/GenBank/DDBJ databases">
        <title>Geovibrio thiophilus DSM 11263, complete genome.</title>
        <authorList>
            <person name="Spring S."/>
            <person name="Bunk B."/>
            <person name="Sproer C."/>
        </authorList>
    </citation>
    <scope>NUCLEOTIDE SEQUENCE [LARGE SCALE GENOMIC DNA]</scope>
    <source>
        <strain evidence="3 4">DSM 11263</strain>
    </source>
</reference>
<evidence type="ECO:0000313" key="4">
    <source>
        <dbReference type="Proteomes" id="UP000287502"/>
    </source>
</evidence>
<dbReference type="Proteomes" id="UP000287502">
    <property type="component" value="Chromosome"/>
</dbReference>
<dbReference type="OrthoDB" id="9789125at2"/>
<keyword evidence="4" id="KW-1185">Reference proteome</keyword>
<dbReference type="KEGG" id="gtl:EP073_01965"/>
<protein>
    <submittedName>
        <fullName evidence="3">2-oxoacid:ferredoxin oxidoreductase subunit gamma</fullName>
    </submittedName>
</protein>
<dbReference type="GO" id="GO:0016903">
    <property type="term" value="F:oxidoreductase activity, acting on the aldehyde or oxo group of donors"/>
    <property type="evidence" value="ECO:0007669"/>
    <property type="project" value="InterPro"/>
</dbReference>
<accession>A0A410JVJ1</accession>
<name>A0A410JVJ1_9BACT</name>
<sequence length="182" mass="19277">MIFESVMAGFGGQGILSAGMMLAHIASHKGLNVTWFPSYGAEQRGGTANCTVVISDLEIGSPIVTAPAYGLIMNMPSFNKFQPRFRKGAKAVLDTSLIDPSAVTRTDVGFFGLNAGDIARDLGNVKVANMVMIGGLLAVSGLFSLQEAVAELPNALSKKHHDLIPLNERALSKGFSEIKKLN</sequence>
<dbReference type="PANTHER" id="PTHR42730">
    <property type="entry name" value="2-OXOGLUTARATE SYNTHASE SUBUNIT KORC"/>
    <property type="match status" value="1"/>
</dbReference>
<dbReference type="InterPro" id="IPR002869">
    <property type="entry name" value="Pyrv_flavodox_OxRed_cen"/>
</dbReference>
<dbReference type="InterPro" id="IPR019752">
    <property type="entry name" value="Pyrv/ketoisovalerate_OxRed_cat"/>
</dbReference>
<dbReference type="RefSeq" id="WP_128465491.1">
    <property type="nucleotide sequence ID" value="NZ_CP035108.1"/>
</dbReference>
<dbReference type="Gene3D" id="3.40.920.10">
    <property type="entry name" value="Pyruvate-ferredoxin oxidoreductase, PFOR, domain III"/>
    <property type="match status" value="1"/>
</dbReference>